<reference evidence="4" key="2">
    <citation type="submission" date="2011-03" db="EMBL/GenBank/DDBJ databases">
        <title>Annotation of Magnaporthe poae ATCC 64411.</title>
        <authorList>
            <person name="Ma L.-J."/>
            <person name="Dead R."/>
            <person name="Young S.K."/>
            <person name="Zeng Q."/>
            <person name="Gargeya S."/>
            <person name="Fitzgerald M."/>
            <person name="Haas B."/>
            <person name="Abouelleil A."/>
            <person name="Alvarado L."/>
            <person name="Arachchi H.M."/>
            <person name="Berlin A."/>
            <person name="Brown A."/>
            <person name="Chapman S.B."/>
            <person name="Chen Z."/>
            <person name="Dunbar C."/>
            <person name="Freedman E."/>
            <person name="Gearin G."/>
            <person name="Gellesch M."/>
            <person name="Goldberg J."/>
            <person name="Griggs A."/>
            <person name="Gujja S."/>
            <person name="Heiman D."/>
            <person name="Howarth C."/>
            <person name="Larson L."/>
            <person name="Lui A."/>
            <person name="MacDonald P.J.P."/>
            <person name="Mehta T."/>
            <person name="Montmayeur A."/>
            <person name="Murphy C."/>
            <person name="Neiman D."/>
            <person name="Pearson M."/>
            <person name="Priest M."/>
            <person name="Roberts A."/>
            <person name="Saif S."/>
            <person name="Shea T."/>
            <person name="Shenoy N."/>
            <person name="Sisk P."/>
            <person name="Stolte C."/>
            <person name="Sykes S."/>
            <person name="Yandava C."/>
            <person name="Wortman J."/>
            <person name="Nusbaum C."/>
            <person name="Birren B."/>
        </authorList>
    </citation>
    <scope>NUCLEOTIDE SEQUENCE</scope>
    <source>
        <strain evidence="4">ATCC 64411</strain>
    </source>
</reference>
<reference evidence="4" key="1">
    <citation type="submission" date="2010-05" db="EMBL/GenBank/DDBJ databases">
        <title>The Genome Sequence of Magnaporthe poae strain ATCC 64411.</title>
        <authorList>
            <consortium name="The Broad Institute Genome Sequencing Platform"/>
            <consortium name="Broad Institute Genome Sequencing Center for Infectious Disease"/>
            <person name="Ma L.-J."/>
            <person name="Dead R."/>
            <person name="Young S."/>
            <person name="Zeng Q."/>
            <person name="Koehrsen M."/>
            <person name="Alvarado L."/>
            <person name="Berlin A."/>
            <person name="Chapman S.B."/>
            <person name="Chen Z."/>
            <person name="Freedman E."/>
            <person name="Gellesch M."/>
            <person name="Goldberg J."/>
            <person name="Griggs A."/>
            <person name="Gujja S."/>
            <person name="Heilman E.R."/>
            <person name="Heiman D."/>
            <person name="Hepburn T."/>
            <person name="Howarth C."/>
            <person name="Jen D."/>
            <person name="Larson L."/>
            <person name="Mehta T."/>
            <person name="Neiman D."/>
            <person name="Pearson M."/>
            <person name="Roberts A."/>
            <person name="Saif S."/>
            <person name="Shea T."/>
            <person name="Shenoy N."/>
            <person name="Sisk P."/>
            <person name="Stolte C."/>
            <person name="Sykes S."/>
            <person name="Walk T."/>
            <person name="White J."/>
            <person name="Yandava C."/>
            <person name="Haas B."/>
            <person name="Nusbaum C."/>
            <person name="Birren B."/>
        </authorList>
    </citation>
    <scope>NUCLEOTIDE SEQUENCE</scope>
    <source>
        <strain evidence="4">ATCC 64411</strain>
    </source>
</reference>
<dbReference type="InterPro" id="IPR013149">
    <property type="entry name" value="ADH-like_C"/>
</dbReference>
<dbReference type="OrthoDB" id="48317at2759"/>
<organism evidence="4">
    <name type="scientific">Magnaporthiopsis poae (strain ATCC 64411 / 73-15)</name>
    <name type="common">Kentucky bluegrass fungus</name>
    <name type="synonym">Magnaporthe poae</name>
    <dbReference type="NCBI Taxonomy" id="644358"/>
    <lineage>
        <taxon>Eukaryota</taxon>
        <taxon>Fungi</taxon>
        <taxon>Dikarya</taxon>
        <taxon>Ascomycota</taxon>
        <taxon>Pezizomycotina</taxon>
        <taxon>Sordariomycetes</taxon>
        <taxon>Sordariomycetidae</taxon>
        <taxon>Magnaporthales</taxon>
        <taxon>Magnaporthaceae</taxon>
        <taxon>Magnaporthiopsis</taxon>
    </lineage>
</organism>
<dbReference type="InterPro" id="IPR013154">
    <property type="entry name" value="ADH-like_N"/>
</dbReference>
<dbReference type="InterPro" id="IPR020843">
    <property type="entry name" value="ER"/>
</dbReference>
<gene>
    <name evidence="4" type="ORF">MAPG_02862</name>
</gene>
<dbReference type="Pfam" id="PF08240">
    <property type="entry name" value="ADH_N"/>
    <property type="match status" value="1"/>
</dbReference>
<feature type="non-terminal residue" evidence="4">
    <location>
        <position position="245"/>
    </location>
</feature>
<dbReference type="SUPFAM" id="SSF51735">
    <property type="entry name" value="NAD(P)-binding Rossmann-fold domains"/>
    <property type="match status" value="1"/>
</dbReference>
<dbReference type="InterPro" id="IPR047122">
    <property type="entry name" value="Trans-enoyl_RdTase-like"/>
</dbReference>
<dbReference type="Pfam" id="PF00107">
    <property type="entry name" value="ADH_zinc_N"/>
    <property type="match status" value="1"/>
</dbReference>
<feature type="domain" description="Enoyl reductase (ER)" evidence="3">
    <location>
        <begin position="14"/>
        <end position="245"/>
    </location>
</feature>
<dbReference type="CDD" id="cd08249">
    <property type="entry name" value="enoyl_reductase_like"/>
    <property type="match status" value="1"/>
</dbReference>
<dbReference type="GO" id="GO:0016651">
    <property type="term" value="F:oxidoreductase activity, acting on NAD(P)H"/>
    <property type="evidence" value="ECO:0007669"/>
    <property type="project" value="InterPro"/>
</dbReference>
<protein>
    <recommendedName>
        <fullName evidence="3">Enoyl reductase (ER) domain-containing protein</fullName>
    </recommendedName>
</protein>
<accession>A0A0H2TK11</accession>
<dbReference type="VEuPathDB" id="FungiDB:MAPG_02862"/>
<dbReference type="InterPro" id="IPR036291">
    <property type="entry name" value="NAD(P)-bd_dom_sf"/>
</dbReference>
<dbReference type="AlphaFoldDB" id="A0A0H2TK11"/>
<proteinExistence type="inferred from homology"/>
<dbReference type="EMBL" id="GL876967">
    <property type="protein sequence ID" value="KLU83812.1"/>
    <property type="molecule type" value="Genomic_DNA"/>
</dbReference>
<evidence type="ECO:0000256" key="1">
    <source>
        <dbReference type="ARBA" id="ARBA00008072"/>
    </source>
</evidence>
<dbReference type="SUPFAM" id="SSF50129">
    <property type="entry name" value="GroES-like"/>
    <property type="match status" value="1"/>
</dbReference>
<dbReference type="SMART" id="SM00829">
    <property type="entry name" value="PKS_ER"/>
    <property type="match status" value="1"/>
</dbReference>
<evidence type="ECO:0000256" key="2">
    <source>
        <dbReference type="ARBA" id="ARBA00023002"/>
    </source>
</evidence>
<keyword evidence="2" id="KW-0560">Oxidoreductase</keyword>
<evidence type="ECO:0000313" key="4">
    <source>
        <dbReference type="EMBL" id="KLU83812.1"/>
    </source>
</evidence>
<comment type="similarity">
    <text evidence="1">Belongs to the zinc-containing alcohol dehydrogenase family.</text>
</comment>
<evidence type="ECO:0000259" key="3">
    <source>
        <dbReference type="SMART" id="SM00829"/>
    </source>
</evidence>
<dbReference type="PANTHER" id="PTHR45348:SF2">
    <property type="entry name" value="ZINC-TYPE ALCOHOL DEHYDROGENASE-LIKE PROTEIN C2E1P3.01"/>
    <property type="match status" value="1"/>
</dbReference>
<dbReference type="Gene3D" id="3.90.180.10">
    <property type="entry name" value="Medium-chain alcohol dehydrogenases, catalytic domain"/>
    <property type="match status" value="1"/>
</dbReference>
<name>A0A0H2TK11_MAGP6</name>
<sequence>MSAPKTTRAIVIKGPGQAAIEEVPTPRLRDEYVLIKTKVVALNPTDWKHIDGTYGGGRVGCDYAGVVVEVGKSVTKDFKPGDRIAGFCNGANKSELEDGAFADYIVAKGGIQFKVPDGLSDEEASTLGAGVVTCGQGLYQALKLPLPTDEAAVKAAAGTPILIYGGSTATGVLGIQYAKLSGFKVLTTASPRNFDYLRSLGADEVYDYNSDGWAEEVRKSTGGKLRYAWDCISLEASARGCAAAL</sequence>
<dbReference type="InterPro" id="IPR011032">
    <property type="entry name" value="GroES-like_sf"/>
</dbReference>
<dbReference type="PANTHER" id="PTHR45348">
    <property type="entry name" value="HYPOTHETICAL OXIDOREDUCTASE (EUROFUNG)"/>
    <property type="match status" value="1"/>
</dbReference>
<dbReference type="Gene3D" id="3.40.50.720">
    <property type="entry name" value="NAD(P)-binding Rossmann-like Domain"/>
    <property type="match status" value="1"/>
</dbReference>